<reference evidence="2" key="1">
    <citation type="journal article" date="2020" name="Stud. Mycol.">
        <title>101 Dothideomycetes genomes: a test case for predicting lifestyles and emergence of pathogens.</title>
        <authorList>
            <person name="Haridas S."/>
            <person name="Albert R."/>
            <person name="Binder M."/>
            <person name="Bloem J."/>
            <person name="Labutti K."/>
            <person name="Salamov A."/>
            <person name="Andreopoulos B."/>
            <person name="Baker S."/>
            <person name="Barry K."/>
            <person name="Bills G."/>
            <person name="Bluhm B."/>
            <person name="Cannon C."/>
            <person name="Castanera R."/>
            <person name="Culley D."/>
            <person name="Daum C."/>
            <person name="Ezra D."/>
            <person name="Gonzalez J."/>
            <person name="Henrissat B."/>
            <person name="Kuo A."/>
            <person name="Liang C."/>
            <person name="Lipzen A."/>
            <person name="Lutzoni F."/>
            <person name="Magnuson J."/>
            <person name="Mondo S."/>
            <person name="Nolan M."/>
            <person name="Ohm R."/>
            <person name="Pangilinan J."/>
            <person name="Park H.-J."/>
            <person name="Ramirez L."/>
            <person name="Alfaro M."/>
            <person name="Sun H."/>
            <person name="Tritt A."/>
            <person name="Yoshinaga Y."/>
            <person name="Zwiers L.-H."/>
            <person name="Turgeon B."/>
            <person name="Goodwin S."/>
            <person name="Spatafora J."/>
            <person name="Crous P."/>
            <person name="Grigoriev I."/>
        </authorList>
    </citation>
    <scope>NUCLEOTIDE SEQUENCE</scope>
    <source>
        <strain evidence="2">ATCC 16933</strain>
    </source>
</reference>
<feature type="region of interest" description="Disordered" evidence="1">
    <location>
        <begin position="73"/>
        <end position="150"/>
    </location>
</feature>
<dbReference type="Proteomes" id="UP000799766">
    <property type="component" value="Unassembled WGS sequence"/>
</dbReference>
<feature type="region of interest" description="Disordered" evidence="1">
    <location>
        <begin position="1"/>
        <end position="21"/>
    </location>
</feature>
<feature type="compositionally biased region" description="Polar residues" evidence="1">
    <location>
        <begin position="1"/>
        <end position="19"/>
    </location>
</feature>
<evidence type="ECO:0000313" key="3">
    <source>
        <dbReference type="Proteomes" id="UP000799766"/>
    </source>
</evidence>
<dbReference type="AlphaFoldDB" id="A0A6A6NM40"/>
<protein>
    <submittedName>
        <fullName evidence="2">Uncharacterized protein</fullName>
    </submittedName>
</protein>
<evidence type="ECO:0000313" key="2">
    <source>
        <dbReference type="EMBL" id="KAF2452810.1"/>
    </source>
</evidence>
<feature type="compositionally biased region" description="Basic residues" evidence="1">
    <location>
        <begin position="167"/>
        <end position="176"/>
    </location>
</feature>
<dbReference type="EMBL" id="MU001703">
    <property type="protein sequence ID" value="KAF2452810.1"/>
    <property type="molecule type" value="Genomic_DNA"/>
</dbReference>
<gene>
    <name evidence="2" type="ORF">BDY21DRAFT_152000</name>
</gene>
<organism evidence="2 3">
    <name type="scientific">Lineolata rhizophorae</name>
    <dbReference type="NCBI Taxonomy" id="578093"/>
    <lineage>
        <taxon>Eukaryota</taxon>
        <taxon>Fungi</taxon>
        <taxon>Dikarya</taxon>
        <taxon>Ascomycota</taxon>
        <taxon>Pezizomycotina</taxon>
        <taxon>Dothideomycetes</taxon>
        <taxon>Dothideomycetes incertae sedis</taxon>
        <taxon>Lineolatales</taxon>
        <taxon>Lineolataceae</taxon>
        <taxon>Lineolata</taxon>
    </lineage>
</organism>
<sequence>MRSPQVPSRTCPTNPSSLYPTLHPAAQRRAAFGNGWGVQEKKTYRKPVGGGGRGAGLIDTACGTVNLLRQRLRNDPGHARARVRNQQRKAGATREKEKKNHSARMHTCSRADSKKGTKKHARSMNPLGRSSSRTGTLRDDPFPPSPKRRNKPLFLFFLLPLSGPRLKRASTNRTHGKTSSSEPVSGLARRQRHAPAGITMSKGEEFHPPPRPDGGARRRPTTKLADAGKADFRHGPAG</sequence>
<name>A0A6A6NM40_9PEZI</name>
<feature type="compositionally biased region" description="Basic and acidic residues" evidence="1">
    <location>
        <begin position="226"/>
        <end position="238"/>
    </location>
</feature>
<proteinExistence type="predicted"/>
<keyword evidence="3" id="KW-1185">Reference proteome</keyword>
<evidence type="ECO:0000256" key="1">
    <source>
        <dbReference type="SAM" id="MobiDB-lite"/>
    </source>
</evidence>
<feature type="region of interest" description="Disordered" evidence="1">
    <location>
        <begin position="167"/>
        <end position="238"/>
    </location>
</feature>
<feature type="compositionally biased region" description="Basic and acidic residues" evidence="1">
    <location>
        <begin position="202"/>
        <end position="216"/>
    </location>
</feature>
<accession>A0A6A6NM40</accession>